<evidence type="ECO:0000313" key="2">
    <source>
        <dbReference type="Proteomes" id="UP000253606"/>
    </source>
</evidence>
<keyword evidence="2" id="KW-1185">Reference proteome</keyword>
<keyword evidence="1" id="KW-0614">Plasmid</keyword>
<geneLocation type="plasmid" evidence="2">
    <name>pacpol3</name>
</geneLocation>
<dbReference type="AlphaFoldDB" id="A0A2Z5GC95"/>
<evidence type="ECO:0008006" key="3">
    <source>
        <dbReference type="Google" id="ProtNLM"/>
    </source>
</evidence>
<name>A0A2Z5GC95_9BACT</name>
<dbReference type="KEGG" id="abas:ACPOL_7227"/>
<sequence>MATLAEWYQSLGLRIEMFDMDPENKTEGSLKAFFPSAQKMPAMEERAYDRLLGVSMEADADVILADMGAAQGHRMIPWFEEFYTVMQGSGIPLRWTAIGVVDEDIASARSVLEWALELQGTVDYVVVENFAASGSVSGWRNAKLTAEVAAFREAFNPAEIRFDARREDLQQLMRTRCVTLGDVGDRKTDIAELRRAEMMLRARTYRFRAFAEFSKAQEVLLP</sequence>
<reference evidence="1 2" key="1">
    <citation type="journal article" date="2018" name="Front. Microbiol.">
        <title>Hydrolytic Capabilities as a Key to Environmental Success: Chitinolytic and Cellulolytic Acidobacteria From Acidic Sub-arctic Soils and Boreal Peatlands.</title>
        <authorList>
            <person name="Belova S.E."/>
            <person name="Ravin N.V."/>
            <person name="Pankratov T.A."/>
            <person name="Rakitin A.L."/>
            <person name="Ivanova A.A."/>
            <person name="Beletsky A.V."/>
            <person name="Mardanov A.V."/>
            <person name="Sinninghe Damste J.S."/>
            <person name="Dedysh S.N."/>
        </authorList>
    </citation>
    <scope>NUCLEOTIDE SEQUENCE [LARGE SCALE GENOMIC DNA]</scope>
    <source>
        <strain evidence="1 2">SBC82</strain>
        <plasmid evidence="2">pacpol3</plasmid>
    </source>
</reference>
<accession>A0A2Z5GC95</accession>
<proteinExistence type="predicted"/>
<gene>
    <name evidence="1" type="ORF">ACPOL_7227</name>
</gene>
<organism evidence="1 2">
    <name type="scientific">Acidisarcina polymorpha</name>
    <dbReference type="NCBI Taxonomy" id="2211140"/>
    <lineage>
        <taxon>Bacteria</taxon>
        <taxon>Pseudomonadati</taxon>
        <taxon>Acidobacteriota</taxon>
        <taxon>Terriglobia</taxon>
        <taxon>Terriglobales</taxon>
        <taxon>Acidobacteriaceae</taxon>
        <taxon>Acidisarcina</taxon>
    </lineage>
</organism>
<dbReference type="Proteomes" id="UP000253606">
    <property type="component" value="Plasmid pACPOL3"/>
</dbReference>
<evidence type="ECO:0000313" key="1">
    <source>
        <dbReference type="EMBL" id="AXC16417.1"/>
    </source>
</evidence>
<dbReference type="EMBL" id="CP030844">
    <property type="protein sequence ID" value="AXC16417.1"/>
    <property type="molecule type" value="Genomic_DNA"/>
</dbReference>
<protein>
    <recommendedName>
        <fullName evidence="3">CobQ/CobB/MinD/ParA nucleotide binding domain-containing protein</fullName>
    </recommendedName>
</protein>